<keyword evidence="9" id="KW-0969">Cilium</keyword>
<sequence>MKRLFLLTAGLASISALLPTLAAAAAETQADPEATDLTDPSPVMANTNMTGYLIWVIFALLLVTSLIVLVIKFLAQRNRMIGSNRSLRSLGGIPLGQNKSLQVLDLSGRLYVVGVGENISLIDKIDDPEEARSILQSLEQQQMQPWTPATFKDWIDRVRNRGKEEEKQMWQEADSFQSLLQSRLQRQSDQRQKVESLLKDENQNDRLLDE</sequence>
<evidence type="ECO:0000256" key="3">
    <source>
        <dbReference type="ARBA" id="ARBA00022692"/>
    </source>
</evidence>
<dbReference type="Proteomes" id="UP000570361">
    <property type="component" value="Unassembled WGS sequence"/>
</dbReference>
<evidence type="ECO:0000256" key="2">
    <source>
        <dbReference type="ARBA" id="ARBA00022475"/>
    </source>
</evidence>
<organism evidence="9 10">
    <name type="scientific">Paenibacillus phyllosphaerae</name>
    <dbReference type="NCBI Taxonomy" id="274593"/>
    <lineage>
        <taxon>Bacteria</taxon>
        <taxon>Bacillati</taxon>
        <taxon>Bacillota</taxon>
        <taxon>Bacilli</taxon>
        <taxon>Bacillales</taxon>
        <taxon>Paenibacillaceae</taxon>
        <taxon>Paenibacillus</taxon>
    </lineage>
</organism>
<keyword evidence="3 7" id="KW-0812">Transmembrane</keyword>
<dbReference type="InterPro" id="IPR022781">
    <property type="entry name" value="Flagellar_biosynth_FliO"/>
</dbReference>
<proteinExistence type="predicted"/>
<dbReference type="Pfam" id="PF04347">
    <property type="entry name" value="FliO"/>
    <property type="match status" value="1"/>
</dbReference>
<dbReference type="GO" id="GO:0016020">
    <property type="term" value="C:membrane"/>
    <property type="evidence" value="ECO:0007669"/>
    <property type="project" value="InterPro"/>
</dbReference>
<keyword evidence="10" id="KW-1185">Reference proteome</keyword>
<evidence type="ECO:0000256" key="8">
    <source>
        <dbReference type="SAM" id="SignalP"/>
    </source>
</evidence>
<evidence type="ECO:0000256" key="1">
    <source>
        <dbReference type="ARBA" id="ARBA00004236"/>
    </source>
</evidence>
<feature type="signal peptide" evidence="8">
    <location>
        <begin position="1"/>
        <end position="25"/>
    </location>
</feature>
<feature type="region of interest" description="Disordered" evidence="6">
    <location>
        <begin position="191"/>
        <end position="210"/>
    </location>
</feature>
<evidence type="ECO:0000256" key="5">
    <source>
        <dbReference type="ARBA" id="ARBA00023136"/>
    </source>
</evidence>
<comment type="caution">
    <text evidence="9">The sequence shown here is derived from an EMBL/GenBank/DDBJ whole genome shotgun (WGS) entry which is preliminary data.</text>
</comment>
<keyword evidence="9" id="KW-0966">Cell projection</keyword>
<feature type="transmembrane region" description="Helical" evidence="7">
    <location>
        <begin position="54"/>
        <end position="75"/>
    </location>
</feature>
<dbReference type="RefSeq" id="WP_183598414.1">
    <property type="nucleotide sequence ID" value="NZ_JACHXK010000002.1"/>
</dbReference>
<evidence type="ECO:0000256" key="4">
    <source>
        <dbReference type="ARBA" id="ARBA00022989"/>
    </source>
</evidence>
<evidence type="ECO:0000256" key="7">
    <source>
        <dbReference type="SAM" id="Phobius"/>
    </source>
</evidence>
<dbReference type="AlphaFoldDB" id="A0A7W5AVE0"/>
<evidence type="ECO:0000313" key="10">
    <source>
        <dbReference type="Proteomes" id="UP000570361"/>
    </source>
</evidence>
<keyword evidence="5 7" id="KW-0472">Membrane</keyword>
<comment type="subcellular location">
    <subcellularLocation>
        <location evidence="1">Cell membrane</location>
    </subcellularLocation>
</comment>
<keyword evidence="4 7" id="KW-1133">Transmembrane helix</keyword>
<protein>
    <submittedName>
        <fullName evidence="9">Flagellar protein FliO/FliZ</fullName>
    </submittedName>
</protein>
<accession>A0A7W5AVE0</accession>
<feature type="chain" id="PRO_5031478002" evidence="8">
    <location>
        <begin position="26"/>
        <end position="210"/>
    </location>
</feature>
<evidence type="ECO:0000313" key="9">
    <source>
        <dbReference type="EMBL" id="MBB3109403.1"/>
    </source>
</evidence>
<gene>
    <name evidence="9" type="ORF">FHS18_001455</name>
</gene>
<dbReference type="EMBL" id="JACHXK010000002">
    <property type="protein sequence ID" value="MBB3109403.1"/>
    <property type="molecule type" value="Genomic_DNA"/>
</dbReference>
<keyword evidence="2" id="KW-1003">Cell membrane</keyword>
<name>A0A7W5AVE0_9BACL</name>
<keyword evidence="8" id="KW-0732">Signal</keyword>
<keyword evidence="9" id="KW-0282">Flagellum</keyword>
<reference evidence="9 10" key="1">
    <citation type="submission" date="2020-08" db="EMBL/GenBank/DDBJ databases">
        <title>Genomic Encyclopedia of Type Strains, Phase III (KMG-III): the genomes of soil and plant-associated and newly described type strains.</title>
        <authorList>
            <person name="Whitman W."/>
        </authorList>
    </citation>
    <scope>NUCLEOTIDE SEQUENCE [LARGE SCALE GENOMIC DNA]</scope>
    <source>
        <strain evidence="9 10">CECT 5862</strain>
    </source>
</reference>
<evidence type="ECO:0000256" key="6">
    <source>
        <dbReference type="SAM" id="MobiDB-lite"/>
    </source>
</evidence>
<dbReference type="GO" id="GO:0044781">
    <property type="term" value="P:bacterial-type flagellum organization"/>
    <property type="evidence" value="ECO:0007669"/>
    <property type="project" value="InterPro"/>
</dbReference>